<dbReference type="Proteomes" id="UP000018721">
    <property type="component" value="Unassembled WGS sequence"/>
</dbReference>
<dbReference type="HOGENOM" id="CLU_2163392_0_0_1"/>
<evidence type="ECO:0000256" key="1">
    <source>
        <dbReference type="SAM" id="MobiDB-lite"/>
    </source>
</evidence>
<keyword evidence="3" id="KW-1185">Reference proteome</keyword>
<feature type="compositionally biased region" description="Low complexity" evidence="1">
    <location>
        <begin position="7"/>
        <end position="17"/>
    </location>
</feature>
<proteinExistence type="predicted"/>
<evidence type="ECO:0000313" key="3">
    <source>
        <dbReference type="Proteomes" id="UP000018721"/>
    </source>
</evidence>
<evidence type="ECO:0000313" key="2">
    <source>
        <dbReference type="EMBL" id="ETI34337.1"/>
    </source>
</evidence>
<gene>
    <name evidence="2" type="ORF">F443_19126</name>
</gene>
<organism evidence="2 3">
    <name type="scientific">Phytophthora nicotianae P1569</name>
    <dbReference type="NCBI Taxonomy" id="1317065"/>
    <lineage>
        <taxon>Eukaryota</taxon>
        <taxon>Sar</taxon>
        <taxon>Stramenopiles</taxon>
        <taxon>Oomycota</taxon>
        <taxon>Peronosporomycetes</taxon>
        <taxon>Peronosporales</taxon>
        <taxon>Peronosporaceae</taxon>
        <taxon>Phytophthora</taxon>
    </lineage>
</organism>
<dbReference type="EMBL" id="ANIZ01003332">
    <property type="protein sequence ID" value="ETI34337.1"/>
    <property type="molecule type" value="Genomic_DNA"/>
</dbReference>
<accession>V9E7U0</accession>
<feature type="region of interest" description="Disordered" evidence="1">
    <location>
        <begin position="1"/>
        <end position="36"/>
    </location>
</feature>
<comment type="caution">
    <text evidence="2">The sequence shown here is derived from an EMBL/GenBank/DDBJ whole genome shotgun (WGS) entry which is preliminary data.</text>
</comment>
<name>V9E7U0_PHYNI</name>
<reference evidence="2 3" key="1">
    <citation type="submission" date="2013-11" db="EMBL/GenBank/DDBJ databases">
        <title>The Genome Sequence of Phytophthora parasitica P1569.</title>
        <authorList>
            <consortium name="The Broad Institute Genomics Platform"/>
            <person name="Russ C."/>
            <person name="Tyler B."/>
            <person name="Panabieres F."/>
            <person name="Shan W."/>
            <person name="Tripathy S."/>
            <person name="Grunwald N."/>
            <person name="Machado M."/>
            <person name="Johnson C.S."/>
            <person name="Arredondo F."/>
            <person name="Hong C."/>
            <person name="Coffey M."/>
            <person name="Young S.K."/>
            <person name="Zeng Q."/>
            <person name="Gargeya S."/>
            <person name="Fitzgerald M."/>
            <person name="Abouelleil A."/>
            <person name="Alvarado L."/>
            <person name="Chapman S.B."/>
            <person name="Gainer-Dewar J."/>
            <person name="Goldberg J."/>
            <person name="Griggs A."/>
            <person name="Gujja S."/>
            <person name="Hansen M."/>
            <person name="Howarth C."/>
            <person name="Imamovic A."/>
            <person name="Ireland A."/>
            <person name="Larimer J."/>
            <person name="McCowan C."/>
            <person name="Murphy C."/>
            <person name="Pearson M."/>
            <person name="Poon T.W."/>
            <person name="Priest M."/>
            <person name="Roberts A."/>
            <person name="Saif S."/>
            <person name="Shea T."/>
            <person name="Sykes S."/>
            <person name="Wortman J."/>
            <person name="Nusbaum C."/>
            <person name="Birren B."/>
        </authorList>
    </citation>
    <scope>NUCLEOTIDE SEQUENCE [LARGE SCALE GENOMIC DNA]</scope>
    <source>
        <strain evidence="2 3">P1569</strain>
    </source>
</reference>
<dbReference type="AlphaFoldDB" id="V9E7U0"/>
<sequence length="111" mass="12746">MYQRPQSVSLRSSSSKFTSDKRRVNALPHNSQRPSRAVQVDTLHNFLRGTWTTIGNTQQYVVRLSVRFMSDATTTPSKKQDPFLQQRWHLSKTKQADGKLQQCQVAPWSVA</sequence>
<protein>
    <submittedName>
        <fullName evidence="2">Uncharacterized protein</fullName>
    </submittedName>
</protein>